<feature type="domain" description="GGDEF" evidence="2">
    <location>
        <begin position="268"/>
        <end position="406"/>
    </location>
</feature>
<feature type="transmembrane region" description="Helical" evidence="1">
    <location>
        <begin position="106"/>
        <end position="125"/>
    </location>
</feature>
<dbReference type="SUPFAM" id="SSF55073">
    <property type="entry name" value="Nucleotide cyclase"/>
    <property type="match status" value="1"/>
</dbReference>
<protein>
    <submittedName>
        <fullName evidence="3">GGDEF domain-containing protein</fullName>
    </submittedName>
</protein>
<keyword evidence="1" id="KW-0472">Membrane</keyword>
<dbReference type="InterPro" id="IPR043128">
    <property type="entry name" value="Rev_trsase/Diguanyl_cyclase"/>
</dbReference>
<evidence type="ECO:0000313" key="3">
    <source>
        <dbReference type="EMBL" id="MFD2043649.1"/>
    </source>
</evidence>
<feature type="transmembrane region" description="Helical" evidence="1">
    <location>
        <begin position="137"/>
        <end position="162"/>
    </location>
</feature>
<comment type="caution">
    <text evidence="3">The sequence shown here is derived from an EMBL/GenBank/DDBJ whole genome shotgun (WGS) entry which is preliminary data.</text>
</comment>
<dbReference type="InterPro" id="IPR029787">
    <property type="entry name" value="Nucleotide_cyclase"/>
</dbReference>
<dbReference type="PANTHER" id="PTHR45138:SF9">
    <property type="entry name" value="DIGUANYLATE CYCLASE DGCM-RELATED"/>
    <property type="match status" value="1"/>
</dbReference>
<name>A0ABW4VWU3_9BACI</name>
<evidence type="ECO:0000259" key="2">
    <source>
        <dbReference type="PROSITE" id="PS50887"/>
    </source>
</evidence>
<proteinExistence type="predicted"/>
<feature type="transmembrane region" description="Helical" evidence="1">
    <location>
        <begin position="6"/>
        <end position="25"/>
    </location>
</feature>
<dbReference type="EMBL" id="JBHUHQ010000009">
    <property type="protein sequence ID" value="MFD2043649.1"/>
    <property type="molecule type" value="Genomic_DNA"/>
</dbReference>
<dbReference type="NCBIfam" id="TIGR00254">
    <property type="entry name" value="GGDEF"/>
    <property type="match status" value="1"/>
</dbReference>
<keyword evidence="4" id="KW-1185">Reference proteome</keyword>
<gene>
    <name evidence="3" type="ORF">ACFSJF_05075</name>
</gene>
<sequence>MRVKLFIISLFSISFIVAITSNHLLIENKTYFIALGLYWLFSTLYSHLAVIVKKGKVSMDYGVTYSLSIGLFAGPLGIFIFETLYRTTVYFIRKFTKTADPDEFLHIFYNIGSFALNSSIAFFIFHKIYPFFDAFPLGYWFVIIILVIIMSLLSDFYLIALFSFMGDIKNIKDAIDFIKSRNVLDMGKIAFSNGLLFMFLLNQQWEMLVGLFLLNYLVSRSFMEKNQSIQHKVERDKFEQMAYTDFLTEVYNRAFMDKTMNELNETGEKIGIIVTDIDSFKRINDTYNHAVGDHVIQHFAATLQGYLREDDYLFRSGGEEFTIFLRNRNYNECVALAERMKDGVRDNPAAAEYKSYPIQIQHTASFGLYYYITCEAVEIKKAYVYADQLLLKAKDMGKNRLISKNGVSDLPLSERFTNN</sequence>
<feature type="transmembrane region" description="Helical" evidence="1">
    <location>
        <begin position="64"/>
        <end position="85"/>
    </location>
</feature>
<organism evidence="3 4">
    <name type="scientific">Ornithinibacillus salinisoli</name>
    <dbReference type="NCBI Taxonomy" id="1848459"/>
    <lineage>
        <taxon>Bacteria</taxon>
        <taxon>Bacillati</taxon>
        <taxon>Bacillota</taxon>
        <taxon>Bacilli</taxon>
        <taxon>Bacillales</taxon>
        <taxon>Bacillaceae</taxon>
        <taxon>Ornithinibacillus</taxon>
    </lineage>
</organism>
<dbReference type="Gene3D" id="3.30.70.270">
    <property type="match status" value="1"/>
</dbReference>
<dbReference type="InterPro" id="IPR050469">
    <property type="entry name" value="Diguanylate_Cyclase"/>
</dbReference>
<reference evidence="4" key="1">
    <citation type="journal article" date="2019" name="Int. J. Syst. Evol. Microbiol.">
        <title>The Global Catalogue of Microorganisms (GCM) 10K type strain sequencing project: providing services to taxonomists for standard genome sequencing and annotation.</title>
        <authorList>
            <consortium name="The Broad Institute Genomics Platform"/>
            <consortium name="The Broad Institute Genome Sequencing Center for Infectious Disease"/>
            <person name="Wu L."/>
            <person name="Ma J."/>
        </authorList>
    </citation>
    <scope>NUCLEOTIDE SEQUENCE [LARGE SCALE GENOMIC DNA]</scope>
    <source>
        <strain evidence="4">R28</strain>
    </source>
</reference>
<dbReference type="PROSITE" id="PS50887">
    <property type="entry name" value="GGDEF"/>
    <property type="match status" value="1"/>
</dbReference>
<dbReference type="Pfam" id="PF00990">
    <property type="entry name" value="GGDEF"/>
    <property type="match status" value="1"/>
</dbReference>
<keyword evidence="1" id="KW-1133">Transmembrane helix</keyword>
<dbReference type="RefSeq" id="WP_377555376.1">
    <property type="nucleotide sequence ID" value="NZ_JBHUHQ010000009.1"/>
</dbReference>
<dbReference type="PANTHER" id="PTHR45138">
    <property type="entry name" value="REGULATORY COMPONENTS OF SENSORY TRANSDUCTION SYSTEM"/>
    <property type="match status" value="1"/>
</dbReference>
<accession>A0ABW4VWU3</accession>
<dbReference type="CDD" id="cd01949">
    <property type="entry name" value="GGDEF"/>
    <property type="match status" value="1"/>
</dbReference>
<feature type="transmembrane region" description="Helical" evidence="1">
    <location>
        <begin position="32"/>
        <end position="52"/>
    </location>
</feature>
<dbReference type="Proteomes" id="UP001597383">
    <property type="component" value="Unassembled WGS sequence"/>
</dbReference>
<dbReference type="SMART" id="SM00267">
    <property type="entry name" value="GGDEF"/>
    <property type="match status" value="1"/>
</dbReference>
<dbReference type="InterPro" id="IPR000160">
    <property type="entry name" value="GGDEF_dom"/>
</dbReference>
<evidence type="ECO:0000313" key="4">
    <source>
        <dbReference type="Proteomes" id="UP001597383"/>
    </source>
</evidence>
<evidence type="ECO:0000256" key="1">
    <source>
        <dbReference type="SAM" id="Phobius"/>
    </source>
</evidence>
<keyword evidence="1" id="KW-0812">Transmembrane</keyword>